<name>A0A9P6A1R3_PLEER</name>
<keyword evidence="3" id="KW-1185">Reference proteome</keyword>
<feature type="region of interest" description="Disordered" evidence="1">
    <location>
        <begin position="48"/>
        <end position="69"/>
    </location>
</feature>
<feature type="compositionally biased region" description="Acidic residues" evidence="1">
    <location>
        <begin position="136"/>
        <end position="182"/>
    </location>
</feature>
<comment type="caution">
    <text evidence="2">The sequence shown here is derived from an EMBL/GenBank/DDBJ whole genome shotgun (WGS) entry which is preliminary data.</text>
</comment>
<proteinExistence type="predicted"/>
<gene>
    <name evidence="2" type="ORF">BDN71DRAFT_1444616</name>
</gene>
<evidence type="ECO:0000313" key="2">
    <source>
        <dbReference type="EMBL" id="KAF9497462.1"/>
    </source>
</evidence>
<dbReference type="OrthoDB" id="3267661at2759"/>
<evidence type="ECO:0000256" key="1">
    <source>
        <dbReference type="SAM" id="MobiDB-lite"/>
    </source>
</evidence>
<feature type="compositionally biased region" description="Acidic residues" evidence="1">
    <location>
        <begin position="115"/>
        <end position="126"/>
    </location>
</feature>
<organism evidence="2 3">
    <name type="scientific">Pleurotus eryngii</name>
    <name type="common">Boletus of the steppes</name>
    <dbReference type="NCBI Taxonomy" id="5323"/>
    <lineage>
        <taxon>Eukaryota</taxon>
        <taxon>Fungi</taxon>
        <taxon>Dikarya</taxon>
        <taxon>Basidiomycota</taxon>
        <taxon>Agaricomycotina</taxon>
        <taxon>Agaricomycetes</taxon>
        <taxon>Agaricomycetidae</taxon>
        <taxon>Agaricales</taxon>
        <taxon>Pleurotineae</taxon>
        <taxon>Pleurotaceae</taxon>
        <taxon>Pleurotus</taxon>
    </lineage>
</organism>
<protein>
    <submittedName>
        <fullName evidence="2">Uncharacterized protein</fullName>
    </submittedName>
</protein>
<dbReference type="EMBL" id="MU154543">
    <property type="protein sequence ID" value="KAF9497462.1"/>
    <property type="molecule type" value="Genomic_DNA"/>
</dbReference>
<accession>A0A9P6A1R3</accession>
<reference evidence="2" key="1">
    <citation type="submission" date="2020-11" db="EMBL/GenBank/DDBJ databases">
        <authorList>
            <consortium name="DOE Joint Genome Institute"/>
            <person name="Ahrendt S."/>
            <person name="Riley R."/>
            <person name="Andreopoulos W."/>
            <person name="Labutti K."/>
            <person name="Pangilinan J."/>
            <person name="Ruiz-Duenas F.J."/>
            <person name="Barrasa J.M."/>
            <person name="Sanchez-Garcia M."/>
            <person name="Camarero S."/>
            <person name="Miyauchi S."/>
            <person name="Serrano A."/>
            <person name="Linde D."/>
            <person name="Babiker R."/>
            <person name="Drula E."/>
            <person name="Ayuso-Fernandez I."/>
            <person name="Pacheco R."/>
            <person name="Padilla G."/>
            <person name="Ferreira P."/>
            <person name="Barriuso J."/>
            <person name="Kellner H."/>
            <person name="Castanera R."/>
            <person name="Alfaro M."/>
            <person name="Ramirez L."/>
            <person name="Pisabarro A.G."/>
            <person name="Kuo A."/>
            <person name="Tritt A."/>
            <person name="Lipzen A."/>
            <person name="He G."/>
            <person name="Yan M."/>
            <person name="Ng V."/>
            <person name="Cullen D."/>
            <person name="Martin F."/>
            <person name="Rosso M.-N."/>
            <person name="Henrissat B."/>
            <person name="Hibbett D."/>
            <person name="Martinez A.T."/>
            <person name="Grigoriev I.V."/>
        </authorList>
    </citation>
    <scope>NUCLEOTIDE SEQUENCE</scope>
    <source>
        <strain evidence="2">ATCC 90797</strain>
    </source>
</reference>
<sequence length="182" mass="20111">MAMVHTIITRRPNATGNGGPLSATPSVMSVGRPTVLPRDPIFPLLLPTPPQPHPVPYQKTTTLDNVSRRRNLEKEMDELSDEENELEDMNLLVRNRGFNFLIPIGRTVTQQEERNDADDESDESSSEEGGGAASVGEDDGDNDSGQDLDASMEDMDGDEEEDTDEDEMADDEDEYEEEPSDV</sequence>
<feature type="region of interest" description="Disordered" evidence="1">
    <location>
        <begin position="107"/>
        <end position="182"/>
    </location>
</feature>
<dbReference type="Proteomes" id="UP000807025">
    <property type="component" value="Unassembled WGS sequence"/>
</dbReference>
<evidence type="ECO:0000313" key="3">
    <source>
        <dbReference type="Proteomes" id="UP000807025"/>
    </source>
</evidence>
<dbReference type="AlphaFoldDB" id="A0A9P6A1R3"/>